<dbReference type="PRINTS" id="PR00988">
    <property type="entry name" value="URIDINKINASE"/>
</dbReference>
<dbReference type="InterPro" id="IPR027417">
    <property type="entry name" value="P-loop_NTPase"/>
</dbReference>
<keyword evidence="1" id="KW-0808">Transferase</keyword>
<dbReference type="Proteomes" id="UP000837675">
    <property type="component" value="Unassembled WGS sequence"/>
</dbReference>
<dbReference type="AlphaFoldDB" id="A0A8S4C3C4"/>
<name>A0A8S4C3C4_9ACAR</name>
<sequence length="56" mass="6006">MPHKKVIVIGIAGPAASGKSLLANSLLSNVSQEQVVVINADNYYKDHSKLSVEEKN</sequence>
<protein>
    <submittedName>
        <fullName evidence="1">Uridine kinase</fullName>
    </submittedName>
</protein>
<gene>
    <name evidence="1" type="ORF">MHYMCMPASI_01021</name>
</gene>
<dbReference type="EMBL" id="CAJVAF010000335">
    <property type="protein sequence ID" value="CAG7598499.1"/>
    <property type="molecule type" value="Genomic_DNA"/>
</dbReference>
<evidence type="ECO:0000313" key="1">
    <source>
        <dbReference type="EMBL" id="CAG7598499.1"/>
    </source>
</evidence>
<dbReference type="GO" id="GO:0016301">
    <property type="term" value="F:kinase activity"/>
    <property type="evidence" value="ECO:0007669"/>
    <property type="project" value="UniProtKB-KW"/>
</dbReference>
<organism evidence="1 2">
    <name type="scientific">Hyalomma marginatum</name>
    <dbReference type="NCBI Taxonomy" id="34627"/>
    <lineage>
        <taxon>Eukaryota</taxon>
        <taxon>Metazoa</taxon>
        <taxon>Ecdysozoa</taxon>
        <taxon>Arthropoda</taxon>
        <taxon>Chelicerata</taxon>
        <taxon>Arachnida</taxon>
        <taxon>Acari</taxon>
        <taxon>Parasitiformes</taxon>
        <taxon>Ixodida</taxon>
        <taxon>Ixodoidea</taxon>
        <taxon>Ixodidae</taxon>
        <taxon>Hyalomminae</taxon>
        <taxon>Hyalomma</taxon>
    </lineage>
</organism>
<keyword evidence="1" id="KW-0418">Kinase</keyword>
<reference evidence="1" key="1">
    <citation type="submission" date="2021-06" db="EMBL/GenBank/DDBJ databases">
        <authorList>
            <person name="Nardi T."/>
            <person name="Nardi T."/>
        </authorList>
    </citation>
    <scope>NUCLEOTIDE SEQUENCE</scope>
</reference>
<evidence type="ECO:0000313" key="2">
    <source>
        <dbReference type="Proteomes" id="UP000837675"/>
    </source>
</evidence>
<accession>A0A8S4C3C4</accession>
<dbReference type="SUPFAM" id="SSF52540">
    <property type="entry name" value="P-loop containing nucleoside triphosphate hydrolases"/>
    <property type="match status" value="1"/>
</dbReference>
<dbReference type="Gene3D" id="3.40.50.300">
    <property type="entry name" value="P-loop containing nucleotide triphosphate hydrolases"/>
    <property type="match status" value="1"/>
</dbReference>
<proteinExistence type="predicted"/>
<comment type="caution">
    <text evidence="1">The sequence shown here is derived from an EMBL/GenBank/DDBJ whole genome shotgun (WGS) entry which is preliminary data.</text>
</comment>
<keyword evidence="2" id="KW-1185">Reference proteome</keyword>